<reference evidence="1" key="1">
    <citation type="journal article" date="2014" name="PLoS Genet.">
        <title>The Genome of Spironucleus salmonicida Highlights a Fish Pathogen Adapted to Fluctuating Environments.</title>
        <authorList>
            <person name="Xu F."/>
            <person name="Jerlstrom-Hultqvist J."/>
            <person name="Einarsson E."/>
            <person name="Astvaldsson A."/>
            <person name="Svard S.G."/>
            <person name="Andersson J.O."/>
        </authorList>
    </citation>
    <scope>NUCLEOTIDE SEQUENCE</scope>
</reference>
<protein>
    <submittedName>
        <fullName evidence="1">Uncharacterized protein</fullName>
    </submittedName>
</protein>
<gene>
    <name evidence="1" type="ORF">SS50377_13278</name>
</gene>
<dbReference type="EMBL" id="KI546071">
    <property type="protein sequence ID" value="EST46686.1"/>
    <property type="molecule type" value="Genomic_DNA"/>
</dbReference>
<evidence type="ECO:0000313" key="1">
    <source>
        <dbReference type="EMBL" id="EST46686.1"/>
    </source>
</evidence>
<dbReference type="AlphaFoldDB" id="V6LSN1"/>
<name>V6LSN1_9EUKA</name>
<organism evidence="1">
    <name type="scientific">Spironucleus salmonicida</name>
    <dbReference type="NCBI Taxonomy" id="348837"/>
    <lineage>
        <taxon>Eukaryota</taxon>
        <taxon>Metamonada</taxon>
        <taxon>Diplomonadida</taxon>
        <taxon>Hexamitidae</taxon>
        <taxon>Hexamitinae</taxon>
        <taxon>Spironucleus</taxon>
    </lineage>
</organism>
<proteinExistence type="predicted"/>
<accession>V6LSN1</accession>
<sequence>MRRPMDELALAEVGLAHQSYSRRYQVLCYVNNMCQKRIHCYVILQTDINLQMASHRRPNIMKTNTLVCTHSVSYSQLVQRSSQCFNYAHSGREEKHLIVSYPNILVQYLNYQQLAASNPAGIKNVRLWSELQVYRIQGFCSTKQRLHFQQQTHQLGVFSQYQDTFTINTTPPYDIFLQNIAQASCFQIWHAGGRV</sequence>